<dbReference type="InterPro" id="IPR012910">
    <property type="entry name" value="Plug_dom"/>
</dbReference>
<keyword evidence="5 7" id="KW-0472">Membrane</keyword>
<comment type="caution">
    <text evidence="10">The sequence shown here is derived from an EMBL/GenBank/DDBJ whole genome shotgun (WGS) entry which is preliminary data.</text>
</comment>
<dbReference type="EMBL" id="JAODOP010000004">
    <property type="protein sequence ID" value="MEF3832969.1"/>
    <property type="molecule type" value="Genomic_DNA"/>
</dbReference>
<dbReference type="Gene3D" id="2.170.130.10">
    <property type="entry name" value="TonB-dependent receptor, plug domain"/>
    <property type="match status" value="1"/>
</dbReference>
<keyword evidence="6 7" id="KW-0998">Cell outer membrane</keyword>
<feature type="domain" description="TonB-dependent receptor plug" evidence="9">
    <location>
        <begin position="115"/>
        <end position="244"/>
    </location>
</feature>
<dbReference type="NCBIfam" id="TIGR04057">
    <property type="entry name" value="SusC_RagA_signa"/>
    <property type="match status" value="1"/>
</dbReference>
<keyword evidence="2 7" id="KW-0813">Transport</keyword>
<sequence>MKTKFSGMLTLLLAFAVQLTFAQEKTISGTVSDDSGLPLPGATVLVKGTSSGTSSDFDGKYSIRANQGATIVFSFVGYTTIEVPVGASNTINVTLQEDAEALEEVVVVGYGTSTKKSFTGTAATISSENLEAKTFPNVSQMLTGEAAGITVVNTSGQPGNVSTVRIRGYGSVNGNREPLYVVDGVPLTVPRLRNSAVNDDNLEADFNNTISPLNSINPQDIESTTVLKDAAATAIYGSRGANGVILITTKKGRSGESSIEVDFKTGITTQLIPRYDVVTSPEEYIGYAWEGIFNRGIGEGEADPAAYANANLFTSSYINAAYNMWDVANVGELIDPATRTVRPGVARRYSPQSFRDLSFQAAFRSEANLRMSGGNEKTKYFASAGYLDDKGYALNTGFKRQNTRLNVTSEVKKWLKVGSNMSYSFSESQNNGQTVGSENLFEFADKNPPIFPVFLRDDNGNLVPEPIFGGFQYDYGSASPLGRPRTSANLLNPVGSAIYDFLGSKRHDIIGNFSAEIIFSESLSFETKFGLQYSQDRQKSYSNPFYGSETSSGGTLFQRDNRDITKNFLQLLRYTRSFGEHNVNFLVAHESNDYERERNTVSKREAAIPGILDLTNFVVPQGSPTGFIEGASIESYFSQVNYNYKDTYFLSGSVRRDGSSRFVNNKWGTFGSVGASWIASNEDFLVNSDAISYLKVKASYGVIGDQAGIDFFQSSDTFNINNLNDGVSLSERLNGNPDLTWETSKMFQTGVEISFGKFIDLDVDYYIKNTENLFFNRRVGSSQGISSVTVNDGVLQNRGLEFSLTAHLIKTEDASLDFTFNGERVTNEITTMPLEPSTGLPRIIDTSALYYGYSQGSSIFDFFLREWAGVDPATGVGQWNQYFDDANSNGTLETGEELGVNLTQYLNDNPGANIQSQTTTSYSAATLKYVGKSSIPKLRGAFRLAGQYKNFNLSTQFTYSLGGYALDVQYSELMNDRFGAGANNFHRDIAQRWQQPGDITDVPRISDNFDANVGSSSTRWLIKSDYLALNNVQLGYSLPSKFLNNTGINKVHLSVSGDNLFVLTKRDGFNPSTTETGNTGRRLYAPLSTITFGARVKF</sequence>
<feature type="signal peptide" evidence="8">
    <location>
        <begin position="1"/>
        <end position="22"/>
    </location>
</feature>
<dbReference type="InterPro" id="IPR036942">
    <property type="entry name" value="Beta-barrel_TonB_sf"/>
</dbReference>
<evidence type="ECO:0000256" key="2">
    <source>
        <dbReference type="ARBA" id="ARBA00022448"/>
    </source>
</evidence>
<evidence type="ECO:0000256" key="7">
    <source>
        <dbReference type="PROSITE-ProRule" id="PRU01360"/>
    </source>
</evidence>
<evidence type="ECO:0000313" key="11">
    <source>
        <dbReference type="Proteomes" id="UP001337305"/>
    </source>
</evidence>
<reference evidence="10 11" key="1">
    <citation type="submission" date="2022-09" db="EMBL/GenBank/DDBJ databases">
        <title>Genome sequencing of Flavivirga sp. MEBiC05379.</title>
        <authorList>
            <person name="Oh H.-M."/>
            <person name="Kwon K.K."/>
            <person name="Park M.J."/>
            <person name="Yang S.-H."/>
        </authorList>
    </citation>
    <scope>NUCLEOTIDE SEQUENCE [LARGE SCALE GENOMIC DNA]</scope>
    <source>
        <strain evidence="10 11">MEBiC05379</strain>
    </source>
</reference>
<keyword evidence="4 7" id="KW-0812">Transmembrane</keyword>
<dbReference type="InterPro" id="IPR037066">
    <property type="entry name" value="Plug_dom_sf"/>
</dbReference>
<dbReference type="Proteomes" id="UP001337305">
    <property type="component" value="Unassembled WGS sequence"/>
</dbReference>
<evidence type="ECO:0000313" key="10">
    <source>
        <dbReference type="EMBL" id="MEF3832969.1"/>
    </source>
</evidence>
<dbReference type="Gene3D" id="2.60.40.1120">
    <property type="entry name" value="Carboxypeptidase-like, regulatory domain"/>
    <property type="match status" value="1"/>
</dbReference>
<organism evidence="10 11">
    <name type="scientific">Flavivirga spongiicola</name>
    <dbReference type="NCBI Taxonomy" id="421621"/>
    <lineage>
        <taxon>Bacteria</taxon>
        <taxon>Pseudomonadati</taxon>
        <taxon>Bacteroidota</taxon>
        <taxon>Flavobacteriia</taxon>
        <taxon>Flavobacteriales</taxon>
        <taxon>Flavobacteriaceae</taxon>
        <taxon>Flavivirga</taxon>
    </lineage>
</organism>
<dbReference type="SUPFAM" id="SSF49464">
    <property type="entry name" value="Carboxypeptidase regulatory domain-like"/>
    <property type="match status" value="1"/>
</dbReference>
<feature type="chain" id="PRO_5046198112" evidence="8">
    <location>
        <begin position="23"/>
        <end position="1098"/>
    </location>
</feature>
<dbReference type="Pfam" id="PF13715">
    <property type="entry name" value="CarbopepD_reg_2"/>
    <property type="match status" value="1"/>
</dbReference>
<name>A0ABU7XQH5_9FLAO</name>
<dbReference type="PROSITE" id="PS52016">
    <property type="entry name" value="TONB_DEPENDENT_REC_3"/>
    <property type="match status" value="1"/>
</dbReference>
<dbReference type="InterPro" id="IPR023997">
    <property type="entry name" value="TonB-dep_OMP_SusC/RagA_CS"/>
</dbReference>
<dbReference type="SUPFAM" id="SSF56935">
    <property type="entry name" value="Porins"/>
    <property type="match status" value="1"/>
</dbReference>
<keyword evidence="8" id="KW-0732">Signal</keyword>
<dbReference type="InterPro" id="IPR039426">
    <property type="entry name" value="TonB-dep_rcpt-like"/>
</dbReference>
<evidence type="ECO:0000259" key="9">
    <source>
        <dbReference type="Pfam" id="PF07715"/>
    </source>
</evidence>
<dbReference type="InterPro" id="IPR008969">
    <property type="entry name" value="CarboxyPept-like_regulatory"/>
</dbReference>
<evidence type="ECO:0000256" key="3">
    <source>
        <dbReference type="ARBA" id="ARBA00022452"/>
    </source>
</evidence>
<protein>
    <submittedName>
        <fullName evidence="10">SusC/RagA family TonB-linked outer membrane protein</fullName>
    </submittedName>
</protein>
<accession>A0ABU7XQH5</accession>
<gene>
    <name evidence="10" type="ORF">N1F79_07495</name>
</gene>
<keyword evidence="3 7" id="KW-1134">Transmembrane beta strand</keyword>
<comment type="subcellular location">
    <subcellularLocation>
        <location evidence="1 7">Cell outer membrane</location>
        <topology evidence="1 7">Multi-pass membrane protein</topology>
    </subcellularLocation>
</comment>
<evidence type="ECO:0000256" key="8">
    <source>
        <dbReference type="SAM" id="SignalP"/>
    </source>
</evidence>
<evidence type="ECO:0000256" key="5">
    <source>
        <dbReference type="ARBA" id="ARBA00023136"/>
    </source>
</evidence>
<evidence type="ECO:0000256" key="4">
    <source>
        <dbReference type="ARBA" id="ARBA00022692"/>
    </source>
</evidence>
<evidence type="ECO:0000256" key="1">
    <source>
        <dbReference type="ARBA" id="ARBA00004571"/>
    </source>
</evidence>
<proteinExistence type="inferred from homology"/>
<dbReference type="RefSeq" id="WP_303305322.1">
    <property type="nucleotide sequence ID" value="NZ_JAODOP010000004.1"/>
</dbReference>
<comment type="similarity">
    <text evidence="7">Belongs to the TonB-dependent receptor family.</text>
</comment>
<keyword evidence="11" id="KW-1185">Reference proteome</keyword>
<dbReference type="InterPro" id="IPR023996">
    <property type="entry name" value="TonB-dep_OMP_SusC/RagA"/>
</dbReference>
<dbReference type="Pfam" id="PF07715">
    <property type="entry name" value="Plug"/>
    <property type="match status" value="1"/>
</dbReference>
<evidence type="ECO:0000256" key="6">
    <source>
        <dbReference type="ARBA" id="ARBA00023237"/>
    </source>
</evidence>
<dbReference type="Gene3D" id="2.40.170.20">
    <property type="entry name" value="TonB-dependent receptor, beta-barrel domain"/>
    <property type="match status" value="1"/>
</dbReference>
<dbReference type="NCBIfam" id="TIGR04056">
    <property type="entry name" value="OMP_RagA_SusC"/>
    <property type="match status" value="1"/>
</dbReference>